<keyword evidence="5" id="KW-1185">Reference proteome</keyword>
<feature type="binding site" evidence="3">
    <location>
        <position position="131"/>
    </location>
    <ligand>
        <name>a divalent metal cation</name>
        <dbReference type="ChEBI" id="CHEBI:60240"/>
    </ligand>
</feature>
<dbReference type="Proteomes" id="UP000030408">
    <property type="component" value="Unassembled WGS sequence"/>
</dbReference>
<dbReference type="eggNOG" id="COG2318">
    <property type="taxonomic scope" value="Bacteria"/>
</dbReference>
<feature type="binding site" evidence="3">
    <location>
        <position position="48"/>
    </location>
    <ligand>
        <name>a divalent metal cation</name>
        <dbReference type="ChEBI" id="CHEBI:60240"/>
    </ligand>
</feature>
<organism evidence="4 5">
    <name type="scientific">Ureibacillus sinduriensis BLB-1 = JCM 15800</name>
    <dbReference type="NCBI Taxonomy" id="1384057"/>
    <lineage>
        <taxon>Bacteria</taxon>
        <taxon>Bacillati</taxon>
        <taxon>Bacillota</taxon>
        <taxon>Bacilli</taxon>
        <taxon>Bacillales</taxon>
        <taxon>Caryophanaceae</taxon>
        <taxon>Ureibacillus</taxon>
    </lineage>
</organism>
<sequence>MYRTLNDFVSEWEKNCRGTLAIFESITDEKKHVAIVEGHSSLESLSWHLTTSPAYFMGQVGLSLEVELNPKSTPATISEIVSIYKSTSDNVVKVAKENLSDVKLLTEVNSHGRPTPIGALLRVMVDHQTHHRAQMQVLLRQAGLPVPGVMGPTKEDLAK</sequence>
<name>A0A0A3I209_9BACL</name>
<dbReference type="SUPFAM" id="SSF109854">
    <property type="entry name" value="DinB/YfiT-like putative metalloenzymes"/>
    <property type="match status" value="1"/>
</dbReference>
<comment type="similarity">
    <text evidence="1">Belongs to the DinB family.</text>
</comment>
<evidence type="ECO:0000256" key="3">
    <source>
        <dbReference type="PIRSR" id="PIRSR607837-1"/>
    </source>
</evidence>
<evidence type="ECO:0000256" key="1">
    <source>
        <dbReference type="ARBA" id="ARBA00008635"/>
    </source>
</evidence>
<reference evidence="4 5" key="1">
    <citation type="submission" date="2014-02" db="EMBL/GenBank/DDBJ databases">
        <title>Draft genome sequence of Lysinibacillus sinduriensis JCM 15800.</title>
        <authorList>
            <person name="Zhang F."/>
            <person name="Wang G."/>
            <person name="Zhang L."/>
        </authorList>
    </citation>
    <scope>NUCLEOTIDE SEQUENCE [LARGE SCALE GENOMIC DNA]</scope>
    <source>
        <strain evidence="4 5">JCM 15800</strain>
    </source>
</reference>
<protein>
    <submittedName>
        <fullName evidence="4">Damage-inducible protein DinB</fullName>
    </submittedName>
</protein>
<dbReference type="InterPro" id="IPR034660">
    <property type="entry name" value="DinB/YfiT-like"/>
</dbReference>
<dbReference type="Pfam" id="PF05163">
    <property type="entry name" value="DinB"/>
    <property type="match status" value="1"/>
</dbReference>
<feature type="binding site" evidence="3">
    <location>
        <position position="127"/>
    </location>
    <ligand>
        <name>a divalent metal cation</name>
        <dbReference type="ChEBI" id="CHEBI:60240"/>
    </ligand>
</feature>
<evidence type="ECO:0000313" key="4">
    <source>
        <dbReference type="EMBL" id="KGR77545.1"/>
    </source>
</evidence>
<dbReference type="STRING" id="1384057.CD33_02445"/>
<dbReference type="RefSeq" id="WP_036197809.1">
    <property type="nucleotide sequence ID" value="NZ_AVCY01000019.1"/>
</dbReference>
<comment type="caution">
    <text evidence="4">The sequence shown here is derived from an EMBL/GenBank/DDBJ whole genome shotgun (WGS) entry which is preliminary data.</text>
</comment>
<dbReference type="Gene3D" id="1.20.120.450">
    <property type="entry name" value="dinb family like domain"/>
    <property type="match status" value="1"/>
</dbReference>
<keyword evidence="2 3" id="KW-0479">Metal-binding</keyword>
<dbReference type="GO" id="GO:0046872">
    <property type="term" value="F:metal ion binding"/>
    <property type="evidence" value="ECO:0007669"/>
    <property type="project" value="UniProtKB-KW"/>
</dbReference>
<dbReference type="InterPro" id="IPR007837">
    <property type="entry name" value="DinB"/>
</dbReference>
<gene>
    <name evidence="4" type="ORF">CD33_02445</name>
</gene>
<dbReference type="AlphaFoldDB" id="A0A0A3I209"/>
<dbReference type="OrthoDB" id="119432at2"/>
<accession>A0A0A3I209</accession>
<evidence type="ECO:0000256" key="2">
    <source>
        <dbReference type="ARBA" id="ARBA00022723"/>
    </source>
</evidence>
<evidence type="ECO:0000313" key="5">
    <source>
        <dbReference type="Proteomes" id="UP000030408"/>
    </source>
</evidence>
<proteinExistence type="inferred from homology"/>
<dbReference type="EMBL" id="JPVO01000037">
    <property type="protein sequence ID" value="KGR77545.1"/>
    <property type="molecule type" value="Genomic_DNA"/>
</dbReference>